<dbReference type="EMBL" id="QGKY02001015">
    <property type="protein sequence ID" value="KAF2572347.1"/>
    <property type="molecule type" value="Genomic_DNA"/>
</dbReference>
<gene>
    <name evidence="2" type="ORF">F2Q70_00001719</name>
</gene>
<sequence length="240" mass="27064">MLMISMLCQRLIWYKYFKREVREISLQSLSPFASPNPSAATNSDFSRGGRRFLISGHRGWWARRSSRFTSKLNTGEVRRIGGPLDALDLPVVAVCARIWVRSEIRDPPEPLKGRYHHAPASSSRSSLSSLSVRPKSKRRHPWRSSDDRLGYPSNYWSPVFKEFSTPSVLHFPYAKAPTVRLSVPVVCDPRVYIPSSVEIARVWFLPTSSSSGAPGREPAASVDACLEPLRLSKKVLVRDL</sequence>
<accession>A0A8S9IU09</accession>
<feature type="compositionally biased region" description="Low complexity" evidence="1">
    <location>
        <begin position="118"/>
        <end position="133"/>
    </location>
</feature>
<evidence type="ECO:0000256" key="1">
    <source>
        <dbReference type="SAM" id="MobiDB-lite"/>
    </source>
</evidence>
<name>A0A8S9IU09_BRACR</name>
<organism evidence="2">
    <name type="scientific">Brassica cretica</name>
    <name type="common">Mustard</name>
    <dbReference type="NCBI Taxonomy" id="69181"/>
    <lineage>
        <taxon>Eukaryota</taxon>
        <taxon>Viridiplantae</taxon>
        <taxon>Streptophyta</taxon>
        <taxon>Embryophyta</taxon>
        <taxon>Tracheophyta</taxon>
        <taxon>Spermatophyta</taxon>
        <taxon>Magnoliopsida</taxon>
        <taxon>eudicotyledons</taxon>
        <taxon>Gunneridae</taxon>
        <taxon>Pentapetalae</taxon>
        <taxon>rosids</taxon>
        <taxon>malvids</taxon>
        <taxon>Brassicales</taxon>
        <taxon>Brassicaceae</taxon>
        <taxon>Brassiceae</taxon>
        <taxon>Brassica</taxon>
    </lineage>
</organism>
<reference evidence="2" key="1">
    <citation type="submission" date="2019-12" db="EMBL/GenBank/DDBJ databases">
        <title>Genome sequencing and annotation of Brassica cretica.</title>
        <authorList>
            <person name="Studholme D.J."/>
            <person name="Sarris P.F."/>
        </authorList>
    </citation>
    <scope>NUCLEOTIDE SEQUENCE</scope>
    <source>
        <strain evidence="2">PFS-102/07</strain>
        <tissue evidence="2">Leaf</tissue>
    </source>
</reference>
<dbReference type="AlphaFoldDB" id="A0A8S9IU09"/>
<comment type="caution">
    <text evidence="2">The sequence shown here is derived from an EMBL/GenBank/DDBJ whole genome shotgun (WGS) entry which is preliminary data.</text>
</comment>
<feature type="region of interest" description="Disordered" evidence="1">
    <location>
        <begin position="110"/>
        <end position="146"/>
    </location>
</feature>
<proteinExistence type="predicted"/>
<protein>
    <submittedName>
        <fullName evidence="2">Uncharacterized protein</fullName>
    </submittedName>
</protein>
<evidence type="ECO:0000313" key="2">
    <source>
        <dbReference type="EMBL" id="KAF2572347.1"/>
    </source>
</evidence>